<evidence type="ECO:0000256" key="1">
    <source>
        <dbReference type="ARBA" id="ARBA00004429"/>
    </source>
</evidence>
<evidence type="ECO:0000259" key="9">
    <source>
        <dbReference type="PROSITE" id="PS50113"/>
    </source>
</evidence>
<keyword evidence="13" id="KW-1185">Reference proteome</keyword>
<feature type="region of interest" description="Disordered" evidence="6">
    <location>
        <begin position="1"/>
        <end position="20"/>
    </location>
</feature>
<dbReference type="SMART" id="SM00086">
    <property type="entry name" value="PAC"/>
    <property type="match status" value="2"/>
</dbReference>
<sequence>MVATLTKPRKTQPTAKNATAAANKQDLMNYKGQVEAMSRSQAVIEFDLEGNITFANDNFLNALGYSLEEVVGKHHSMFVEPATKNSEEYRQFWRNLAQGQFQASEFKRLTKDGREIWIQASYNPILDDAGQPFKVVKFATDITASKLRAADFQGQLDAIGKAQAVIEFNLDGTILTANENFLKTLGYSLEEIVGKHHRMFVTTDHANSVDYTNFWERLKNGEYQAAEYLRIGKGGKEVWIQASYNPILDMNGAPFKVVKFATDTTAQVNAREELKNKVADILKVVNAATDGDLTQTIDVNGDDAIGQVGARLATFFSDLRGSIESIAENSSSLAGASEELSAVSAQMSGNAEETSSQANIVSSASTEVSQNIQTVTTGVEELNSAIREIARNATEASKVSNQAVKVASETNDTISKLGASSLEIGKVVKVITSIAEQTNLLALNATIEAARAGEAGKGFAVVANEVKELAKETAKATEEISGKIETIQSDTNGAVSAIREISEVINQINDISNTIASAVEEQTATANEISRNIGEASLGADEIAKNITSVATAADGTSQGAGNTQQAAGELSEMAANLQKLVQRFKF</sequence>
<evidence type="ECO:0000256" key="5">
    <source>
        <dbReference type="PROSITE-ProRule" id="PRU00284"/>
    </source>
</evidence>
<dbReference type="NCBIfam" id="TIGR00229">
    <property type="entry name" value="sensory_box"/>
    <property type="match status" value="2"/>
</dbReference>
<dbReference type="Gene3D" id="1.10.287.950">
    <property type="entry name" value="Methyl-accepting chemotaxis protein"/>
    <property type="match status" value="1"/>
</dbReference>
<dbReference type="SUPFAM" id="SSF58104">
    <property type="entry name" value="Methyl-accepting chemotaxis protein (MCP) signaling domain"/>
    <property type="match status" value="1"/>
</dbReference>
<dbReference type="PANTHER" id="PTHR32089:SF112">
    <property type="entry name" value="LYSOZYME-LIKE PROTEIN-RELATED"/>
    <property type="match status" value="1"/>
</dbReference>
<dbReference type="PROSITE" id="PS50192">
    <property type="entry name" value="T_SNARE"/>
    <property type="match status" value="1"/>
</dbReference>
<dbReference type="Gene3D" id="3.30.450.20">
    <property type="entry name" value="PAS domain"/>
    <property type="match status" value="2"/>
</dbReference>
<name>A0A517NIH7_9BACT</name>
<dbReference type="PROSITE" id="PS50113">
    <property type="entry name" value="PAC"/>
    <property type="match status" value="2"/>
</dbReference>
<feature type="domain" description="PAC" evidence="9">
    <location>
        <begin position="102"/>
        <end position="154"/>
    </location>
</feature>
<keyword evidence="2" id="KW-0472">Membrane</keyword>
<evidence type="ECO:0000256" key="6">
    <source>
        <dbReference type="SAM" id="MobiDB-lite"/>
    </source>
</evidence>
<dbReference type="Pfam" id="PF08447">
    <property type="entry name" value="PAS_3"/>
    <property type="match status" value="2"/>
</dbReference>
<feature type="domain" description="PAS" evidence="8">
    <location>
        <begin position="165"/>
        <end position="195"/>
    </location>
</feature>
<evidence type="ECO:0000313" key="13">
    <source>
        <dbReference type="Proteomes" id="UP000318538"/>
    </source>
</evidence>
<evidence type="ECO:0000259" key="7">
    <source>
        <dbReference type="PROSITE" id="PS50111"/>
    </source>
</evidence>
<dbReference type="InterPro" id="IPR000727">
    <property type="entry name" value="T_SNARE_dom"/>
</dbReference>
<dbReference type="AlphaFoldDB" id="A0A517NIH7"/>
<dbReference type="Pfam" id="PF00015">
    <property type="entry name" value="MCPsignal"/>
    <property type="match status" value="1"/>
</dbReference>
<dbReference type="InterPro" id="IPR000700">
    <property type="entry name" value="PAS-assoc_C"/>
</dbReference>
<dbReference type="EMBL" id="CP036525">
    <property type="protein sequence ID" value="QDT06940.1"/>
    <property type="molecule type" value="Genomic_DNA"/>
</dbReference>
<protein>
    <submittedName>
        <fullName evidence="12">Biofilm dispersion protein BdlA</fullName>
    </submittedName>
</protein>
<dbReference type="InterPro" id="IPR013655">
    <property type="entry name" value="PAS_fold_3"/>
</dbReference>
<reference evidence="12 13" key="1">
    <citation type="submission" date="2019-02" db="EMBL/GenBank/DDBJ databases">
        <title>Deep-cultivation of Planctomycetes and their phenomic and genomic characterization uncovers novel biology.</title>
        <authorList>
            <person name="Wiegand S."/>
            <person name="Jogler M."/>
            <person name="Boedeker C."/>
            <person name="Pinto D."/>
            <person name="Vollmers J."/>
            <person name="Rivas-Marin E."/>
            <person name="Kohn T."/>
            <person name="Peeters S.H."/>
            <person name="Heuer A."/>
            <person name="Rast P."/>
            <person name="Oberbeckmann S."/>
            <person name="Bunk B."/>
            <person name="Jeske O."/>
            <person name="Meyerdierks A."/>
            <person name="Storesund J.E."/>
            <person name="Kallscheuer N."/>
            <person name="Luecker S."/>
            <person name="Lage O.M."/>
            <person name="Pohl T."/>
            <person name="Merkel B.J."/>
            <person name="Hornburger P."/>
            <person name="Mueller R.-W."/>
            <person name="Bruemmer F."/>
            <person name="Labrenz M."/>
            <person name="Spormann A.M."/>
            <person name="Op den Camp H."/>
            <person name="Overmann J."/>
            <person name="Amann R."/>
            <person name="Jetten M.S.M."/>
            <person name="Mascher T."/>
            <person name="Medema M.H."/>
            <person name="Devos D.P."/>
            <person name="Kaster A.-K."/>
            <person name="Ovreas L."/>
            <person name="Rohde M."/>
            <person name="Galperin M.Y."/>
            <person name="Jogler C."/>
        </authorList>
    </citation>
    <scope>NUCLEOTIDE SEQUENCE [LARGE SCALE GENOMIC DNA]</scope>
    <source>
        <strain evidence="12 13">K22_7</strain>
    </source>
</reference>
<feature type="domain" description="Methyl-accepting transducer" evidence="7">
    <location>
        <begin position="322"/>
        <end position="558"/>
    </location>
</feature>
<dbReference type="GO" id="GO:0005886">
    <property type="term" value="C:plasma membrane"/>
    <property type="evidence" value="ECO:0007669"/>
    <property type="project" value="UniProtKB-SubCell"/>
</dbReference>
<dbReference type="InterPro" id="IPR004090">
    <property type="entry name" value="Chemotax_Me-accpt_rcpt"/>
</dbReference>
<dbReference type="InterPro" id="IPR035965">
    <property type="entry name" value="PAS-like_dom_sf"/>
</dbReference>
<dbReference type="PROSITE" id="PS50111">
    <property type="entry name" value="CHEMOTAXIS_TRANSDUC_2"/>
    <property type="match status" value="1"/>
</dbReference>
<keyword evidence="2" id="KW-0997">Cell inner membrane</keyword>
<dbReference type="SMART" id="SM00091">
    <property type="entry name" value="PAS"/>
    <property type="match status" value="2"/>
</dbReference>
<dbReference type="RefSeq" id="WP_246146207.1">
    <property type="nucleotide sequence ID" value="NZ_CP036525.1"/>
</dbReference>
<dbReference type="CDD" id="cd00130">
    <property type="entry name" value="PAS"/>
    <property type="match status" value="2"/>
</dbReference>
<evidence type="ECO:0000259" key="8">
    <source>
        <dbReference type="PROSITE" id="PS50112"/>
    </source>
</evidence>
<dbReference type="GO" id="GO:0007165">
    <property type="term" value="P:signal transduction"/>
    <property type="evidence" value="ECO:0007669"/>
    <property type="project" value="UniProtKB-KW"/>
</dbReference>
<gene>
    <name evidence="12" type="primary">bdlA</name>
    <name evidence="12" type="ORF">K227x_53640</name>
</gene>
<dbReference type="GO" id="GO:0004888">
    <property type="term" value="F:transmembrane signaling receptor activity"/>
    <property type="evidence" value="ECO:0007669"/>
    <property type="project" value="InterPro"/>
</dbReference>
<dbReference type="InterPro" id="IPR004089">
    <property type="entry name" value="MCPsignal_dom"/>
</dbReference>
<dbReference type="GO" id="GO:0006935">
    <property type="term" value="P:chemotaxis"/>
    <property type="evidence" value="ECO:0007669"/>
    <property type="project" value="InterPro"/>
</dbReference>
<feature type="domain" description="PAC" evidence="9">
    <location>
        <begin position="224"/>
        <end position="276"/>
    </location>
</feature>
<dbReference type="InterPro" id="IPR003660">
    <property type="entry name" value="HAMP_dom"/>
</dbReference>
<keyword evidence="3 5" id="KW-0807">Transducer</keyword>
<evidence type="ECO:0000313" key="12">
    <source>
        <dbReference type="EMBL" id="QDT06940.1"/>
    </source>
</evidence>
<dbReference type="InterPro" id="IPR001610">
    <property type="entry name" value="PAC"/>
</dbReference>
<evidence type="ECO:0000259" key="10">
    <source>
        <dbReference type="PROSITE" id="PS50192"/>
    </source>
</evidence>
<dbReference type="PROSITE" id="PS50112">
    <property type="entry name" value="PAS"/>
    <property type="match status" value="2"/>
</dbReference>
<keyword evidence="2" id="KW-1003">Cell membrane</keyword>
<dbReference type="SMART" id="SM00283">
    <property type="entry name" value="MA"/>
    <property type="match status" value="1"/>
</dbReference>
<proteinExistence type="inferred from homology"/>
<comment type="subcellular location">
    <subcellularLocation>
        <location evidence="1">Cell inner membrane</location>
        <topology evidence="1">Multi-pass membrane protein</topology>
    </subcellularLocation>
</comment>
<accession>A0A517NIH7</accession>
<feature type="domain" description="T-SNARE coiled-coil homology" evidence="10">
    <location>
        <begin position="488"/>
        <end position="550"/>
    </location>
</feature>
<evidence type="ECO:0000256" key="3">
    <source>
        <dbReference type="ARBA" id="ARBA00023224"/>
    </source>
</evidence>
<dbReference type="PANTHER" id="PTHR32089">
    <property type="entry name" value="METHYL-ACCEPTING CHEMOTAXIS PROTEIN MCPB"/>
    <property type="match status" value="1"/>
</dbReference>
<dbReference type="CDD" id="cd11386">
    <property type="entry name" value="MCP_signal"/>
    <property type="match status" value="1"/>
</dbReference>
<dbReference type="SMART" id="SM00304">
    <property type="entry name" value="HAMP"/>
    <property type="match status" value="2"/>
</dbReference>
<dbReference type="SUPFAM" id="SSF55785">
    <property type="entry name" value="PYP-like sensor domain (PAS domain)"/>
    <property type="match status" value="2"/>
</dbReference>
<dbReference type="PROSITE" id="PS50885">
    <property type="entry name" value="HAMP"/>
    <property type="match status" value="1"/>
</dbReference>
<dbReference type="Proteomes" id="UP000318538">
    <property type="component" value="Chromosome"/>
</dbReference>
<dbReference type="KEGG" id="rlc:K227x_53640"/>
<evidence type="ECO:0000259" key="11">
    <source>
        <dbReference type="PROSITE" id="PS50885"/>
    </source>
</evidence>
<evidence type="ECO:0000256" key="4">
    <source>
        <dbReference type="ARBA" id="ARBA00029447"/>
    </source>
</evidence>
<dbReference type="PRINTS" id="PR00260">
    <property type="entry name" value="CHEMTRNSDUCR"/>
</dbReference>
<feature type="domain" description="PAS" evidence="8">
    <location>
        <begin position="43"/>
        <end position="73"/>
    </location>
</feature>
<comment type="similarity">
    <text evidence="4">Belongs to the methyl-accepting chemotaxis (MCP) protein family.</text>
</comment>
<organism evidence="12 13">
    <name type="scientific">Rubripirellula lacrimiformis</name>
    <dbReference type="NCBI Taxonomy" id="1930273"/>
    <lineage>
        <taxon>Bacteria</taxon>
        <taxon>Pseudomonadati</taxon>
        <taxon>Planctomycetota</taxon>
        <taxon>Planctomycetia</taxon>
        <taxon>Pirellulales</taxon>
        <taxon>Pirellulaceae</taxon>
        <taxon>Rubripirellula</taxon>
    </lineage>
</organism>
<dbReference type="InterPro" id="IPR000014">
    <property type="entry name" value="PAS"/>
</dbReference>
<feature type="domain" description="HAMP" evidence="11">
    <location>
        <begin position="272"/>
        <end position="324"/>
    </location>
</feature>
<evidence type="ECO:0000256" key="2">
    <source>
        <dbReference type="ARBA" id="ARBA00022519"/>
    </source>
</evidence>